<dbReference type="InterPro" id="IPR057727">
    <property type="entry name" value="WCX_dom"/>
</dbReference>
<dbReference type="PROSITE" id="PS52050">
    <property type="entry name" value="WYL"/>
    <property type="match status" value="2"/>
</dbReference>
<evidence type="ECO:0000313" key="6">
    <source>
        <dbReference type="Proteomes" id="UP001165092"/>
    </source>
</evidence>
<feature type="domain" description="WYL" evidence="2">
    <location>
        <begin position="490"/>
        <end position="555"/>
    </location>
</feature>
<dbReference type="AlphaFoldDB" id="A0A9W6UJH2"/>
<dbReference type="InterPro" id="IPR043839">
    <property type="entry name" value="PafC_HTH"/>
</dbReference>
<proteinExistence type="predicted"/>
<dbReference type="Proteomes" id="UP001165092">
    <property type="component" value="Unassembled WGS sequence"/>
</dbReference>
<dbReference type="Pfam" id="PF25583">
    <property type="entry name" value="WCX"/>
    <property type="match status" value="2"/>
</dbReference>
<dbReference type="InterPro" id="IPR051534">
    <property type="entry name" value="CBASS_pafABC_assoc_protein"/>
</dbReference>
<evidence type="ECO:0000259" key="4">
    <source>
        <dbReference type="Pfam" id="PF25583"/>
    </source>
</evidence>
<dbReference type="PANTHER" id="PTHR34580">
    <property type="match status" value="1"/>
</dbReference>
<organism evidence="5 6">
    <name type="scientific">Nocardiopsis ansamitocini</name>
    <dbReference type="NCBI Taxonomy" id="1670832"/>
    <lineage>
        <taxon>Bacteria</taxon>
        <taxon>Bacillati</taxon>
        <taxon>Actinomycetota</taxon>
        <taxon>Actinomycetes</taxon>
        <taxon>Streptosporangiales</taxon>
        <taxon>Nocardiopsidaceae</taxon>
        <taxon>Nocardiopsis</taxon>
    </lineage>
</organism>
<comment type="caution">
    <text evidence="5">The sequence shown here is derived from an EMBL/GenBank/DDBJ whole genome shotgun (WGS) entry which is preliminary data.</text>
</comment>
<reference evidence="5" key="1">
    <citation type="submission" date="2023-02" db="EMBL/GenBank/DDBJ databases">
        <title>Nocardiopsis ansamitocini NBRC 112285.</title>
        <authorList>
            <person name="Ichikawa N."/>
            <person name="Sato H."/>
            <person name="Tonouchi N."/>
        </authorList>
    </citation>
    <scope>NUCLEOTIDE SEQUENCE</scope>
    <source>
        <strain evidence="5">NBRC 112285</strain>
    </source>
</reference>
<dbReference type="RefSeq" id="WP_285760301.1">
    <property type="nucleotide sequence ID" value="NZ_BSQG01000005.1"/>
</dbReference>
<dbReference type="Pfam" id="PF13280">
    <property type="entry name" value="WYL"/>
    <property type="match status" value="2"/>
</dbReference>
<dbReference type="EMBL" id="BSQG01000005">
    <property type="protein sequence ID" value="GLU48829.1"/>
    <property type="molecule type" value="Genomic_DNA"/>
</dbReference>
<feature type="domain" description="PafC HTH" evidence="3">
    <location>
        <begin position="346"/>
        <end position="461"/>
    </location>
</feature>
<keyword evidence="6" id="KW-1185">Reference proteome</keyword>
<dbReference type="PANTHER" id="PTHR34580:SF1">
    <property type="entry name" value="PROTEIN PAFC"/>
    <property type="match status" value="1"/>
</dbReference>
<sequence>MSQEKTERQLNLVICLLSTRRYLSAQEIRATVHGYGKADSDAAFKRMFERDKKELRAAGIPIDMGGHDAFSEEDGYRISRADYGLEPIELLPDEAAVLGLAARAWRHAALGGAAADALLKLRAAGVPVDSDALPAITPVLGTDEPAFLAVWQAVRDRRPVGFDYRKPGAPEPEPRELEPWGVVNLRGRWYVAGYDRDRGERRVFRLGRIVGEVRVHTSGPPVQVPADASVRSVVRGRPAEPERPALLRVRADTAHGLRRGARRIVPGVDPGWDLLEYPFTDEAVLAEELASYGEHVLVQSPEEVRSAVVAHLRGAARNASAPSDADAGASGEAPAEPARRGAASSEQLRRLLMLVPYALSHDVRVADVAEHFALPEKQVLKDLSLLWMCGLPGYTPGDLIEVDVEAAAETGEIIIGNADTLAAPLRLTADEAATLVVGMEVLRDLPGVDSAALERVGEKLRKAAGTAVALADSVDVRVELDEQVRDIQRRAASALDSGQRLHLRYLSGYEDRVSEREVDPMRLVLQDGHAFLEGWCRLREDVRLFRLDRVLDLTVLPVAARVPEGARGRDLGGGVLQLSGDDTYVVLDLEPAARWVTEDYLCTRVAERPGGGLRVTLRTPAPAWVSRLALRLGPGARVVAPAELAQRVHDEAERALAAYAADR</sequence>
<feature type="domain" description="WCX" evidence="4">
    <location>
        <begin position="585"/>
        <end position="656"/>
    </location>
</feature>
<name>A0A9W6UJH2_9ACTN</name>
<feature type="domain" description="WCX" evidence="4">
    <location>
        <begin position="244"/>
        <end position="316"/>
    </location>
</feature>
<feature type="region of interest" description="Disordered" evidence="1">
    <location>
        <begin position="319"/>
        <end position="342"/>
    </location>
</feature>
<protein>
    <recommendedName>
        <fullName evidence="7">Transcriptional regulator</fullName>
    </recommendedName>
</protein>
<feature type="domain" description="WYL" evidence="2">
    <location>
        <begin position="146"/>
        <end position="209"/>
    </location>
</feature>
<dbReference type="Pfam" id="PF19187">
    <property type="entry name" value="HTH_PafC"/>
    <property type="match status" value="1"/>
</dbReference>
<evidence type="ECO:0000256" key="1">
    <source>
        <dbReference type="SAM" id="MobiDB-lite"/>
    </source>
</evidence>
<accession>A0A9W6UJH2</accession>
<gene>
    <name evidence="5" type="ORF">Nans01_31800</name>
</gene>
<evidence type="ECO:0000313" key="5">
    <source>
        <dbReference type="EMBL" id="GLU48829.1"/>
    </source>
</evidence>
<dbReference type="InterPro" id="IPR026881">
    <property type="entry name" value="WYL_dom"/>
</dbReference>
<evidence type="ECO:0000259" key="2">
    <source>
        <dbReference type="Pfam" id="PF13280"/>
    </source>
</evidence>
<evidence type="ECO:0008006" key="7">
    <source>
        <dbReference type="Google" id="ProtNLM"/>
    </source>
</evidence>
<evidence type="ECO:0000259" key="3">
    <source>
        <dbReference type="Pfam" id="PF19187"/>
    </source>
</evidence>